<evidence type="ECO:0000313" key="9">
    <source>
        <dbReference type="Proteomes" id="UP001575105"/>
    </source>
</evidence>
<evidence type="ECO:0000256" key="4">
    <source>
        <dbReference type="ARBA" id="ARBA00022692"/>
    </source>
</evidence>
<name>A0ABV4U9A5_9BACT</name>
<dbReference type="PIRSF" id="PIRSF019239">
    <property type="entry name" value="MrpE"/>
    <property type="match status" value="1"/>
</dbReference>
<keyword evidence="9" id="KW-1185">Reference proteome</keyword>
<evidence type="ECO:0000256" key="5">
    <source>
        <dbReference type="ARBA" id="ARBA00022989"/>
    </source>
</evidence>
<evidence type="ECO:0000256" key="1">
    <source>
        <dbReference type="ARBA" id="ARBA00004651"/>
    </source>
</evidence>
<comment type="subcellular location">
    <subcellularLocation>
        <location evidence="1">Cell membrane</location>
        <topology evidence="1">Multi-pass membrane protein</topology>
    </subcellularLocation>
</comment>
<protein>
    <submittedName>
        <fullName evidence="8">Na+/H+ antiporter subunit E</fullName>
    </submittedName>
</protein>
<dbReference type="RefSeq" id="WP_425347102.1">
    <property type="nucleotide sequence ID" value="NZ_JBGUBD010000016.1"/>
</dbReference>
<gene>
    <name evidence="8" type="ORF">ACERK3_18060</name>
</gene>
<organism evidence="8 9">
    <name type="scientific">Natronomicrosphaera hydrolytica</name>
    <dbReference type="NCBI Taxonomy" id="3242702"/>
    <lineage>
        <taxon>Bacteria</taxon>
        <taxon>Pseudomonadati</taxon>
        <taxon>Planctomycetota</taxon>
        <taxon>Phycisphaerae</taxon>
        <taxon>Phycisphaerales</taxon>
        <taxon>Phycisphaeraceae</taxon>
        <taxon>Natronomicrosphaera</taxon>
    </lineage>
</organism>
<evidence type="ECO:0000256" key="2">
    <source>
        <dbReference type="ARBA" id="ARBA00006228"/>
    </source>
</evidence>
<proteinExistence type="inferred from homology"/>
<dbReference type="InterPro" id="IPR002758">
    <property type="entry name" value="Cation_antiport_E"/>
</dbReference>
<dbReference type="Pfam" id="PF01899">
    <property type="entry name" value="MNHE"/>
    <property type="match status" value="1"/>
</dbReference>
<evidence type="ECO:0000256" key="7">
    <source>
        <dbReference type="SAM" id="Phobius"/>
    </source>
</evidence>
<feature type="transmembrane region" description="Helical" evidence="7">
    <location>
        <begin position="54"/>
        <end position="77"/>
    </location>
</feature>
<evidence type="ECO:0000256" key="3">
    <source>
        <dbReference type="ARBA" id="ARBA00022475"/>
    </source>
</evidence>
<keyword evidence="6 7" id="KW-0472">Membrane</keyword>
<keyword evidence="3" id="KW-1003">Cell membrane</keyword>
<comment type="similarity">
    <text evidence="2">Belongs to the CPA3 antiporters (TC 2.A.63) subunit E family.</text>
</comment>
<keyword evidence="4 7" id="KW-0812">Transmembrane</keyword>
<comment type="caution">
    <text evidence="8">The sequence shown here is derived from an EMBL/GenBank/DDBJ whole genome shotgun (WGS) entry which is preliminary data.</text>
</comment>
<keyword evidence="5 7" id="KW-1133">Transmembrane helix</keyword>
<evidence type="ECO:0000256" key="6">
    <source>
        <dbReference type="ARBA" id="ARBA00023136"/>
    </source>
</evidence>
<dbReference type="PANTHER" id="PTHR34584">
    <property type="entry name" value="NA(+)/H(+) ANTIPORTER SUBUNIT E1"/>
    <property type="match status" value="1"/>
</dbReference>
<evidence type="ECO:0000313" key="8">
    <source>
        <dbReference type="EMBL" id="MFA9480181.1"/>
    </source>
</evidence>
<feature type="transmembrane region" description="Helical" evidence="7">
    <location>
        <begin position="12"/>
        <end position="42"/>
    </location>
</feature>
<dbReference type="Proteomes" id="UP001575105">
    <property type="component" value="Unassembled WGS sequence"/>
</dbReference>
<sequence length="159" mass="18062">MTWLFLLNLFMAILYIALVGDPSAFTFVVGFLLGALVITLYCRVSKTGSYPGKVWRLIRFVGFFTRILIIANLQVAWEVLSPKHTMTPRILRYSVQGMTPAQITTLANTISLTPGTLTADIDDDGQHLYIHGMYCRDRDAALRDLDEIKRRLMNEVFET</sequence>
<dbReference type="PANTHER" id="PTHR34584:SF1">
    <property type="entry name" value="NA(+)_H(+) ANTIPORTER SUBUNIT E1"/>
    <property type="match status" value="1"/>
</dbReference>
<accession>A0ABV4U9A5</accession>
<reference evidence="8 9" key="1">
    <citation type="submission" date="2024-08" db="EMBL/GenBank/DDBJ databases">
        <title>Whole-genome sequencing of halo(alkali)philic microorganisms from hypersaline lakes.</title>
        <authorList>
            <person name="Sorokin D.Y."/>
            <person name="Merkel A.Y."/>
            <person name="Messina E."/>
            <person name="Yakimov M."/>
        </authorList>
    </citation>
    <scope>NUCLEOTIDE SEQUENCE [LARGE SCALE GENOMIC DNA]</scope>
    <source>
        <strain evidence="8 9">AB-hyl4</strain>
    </source>
</reference>
<dbReference type="EMBL" id="JBGUBD010000016">
    <property type="protein sequence ID" value="MFA9480181.1"/>
    <property type="molecule type" value="Genomic_DNA"/>
</dbReference>